<protein>
    <recommendedName>
        <fullName evidence="2">DUF1985 domain-containing protein</fullName>
    </recommendedName>
</protein>
<feature type="transmembrane region" description="Helical" evidence="1">
    <location>
        <begin position="20"/>
        <end position="39"/>
    </location>
</feature>
<dbReference type="InterPro" id="IPR015410">
    <property type="entry name" value="DUF1985"/>
</dbReference>
<evidence type="ECO:0000259" key="2">
    <source>
        <dbReference type="Pfam" id="PF09331"/>
    </source>
</evidence>
<evidence type="ECO:0000313" key="3">
    <source>
        <dbReference type="EnsemblPlants" id="Solyc09g056455.1.1"/>
    </source>
</evidence>
<dbReference type="PANTHER" id="PTHR48302:SF2">
    <property type="entry name" value="DUF1985 DOMAIN-CONTAINING PROTEIN"/>
    <property type="match status" value="1"/>
</dbReference>
<dbReference type="AlphaFoldDB" id="A0A3Q7I1D7"/>
<keyword evidence="4" id="KW-1185">Reference proteome</keyword>
<dbReference type="PANTHER" id="PTHR48302">
    <property type="entry name" value="ULP1 PROTEASE FAMILY, C-TERMINAL CATALYTIC DOMAIN CONTAINING PROTEIN"/>
    <property type="match status" value="1"/>
</dbReference>
<evidence type="ECO:0000256" key="1">
    <source>
        <dbReference type="SAM" id="Phobius"/>
    </source>
</evidence>
<dbReference type="EnsemblPlants" id="Solyc09g056455.1.1">
    <property type="protein sequence ID" value="Solyc09g056455.1.1"/>
    <property type="gene ID" value="Solyc09g056455.1"/>
</dbReference>
<dbReference type="Gramene" id="Solyc09g056455.1.1">
    <property type="protein sequence ID" value="Solyc09g056455.1.1"/>
    <property type="gene ID" value="Solyc09g056455.1"/>
</dbReference>
<sequence>MNNILSLNSGSNKKVIVFSYTYGDIITNVYCMYTFFYIYKKCIYMYCKNREKRTIHMQCYTQINTLNELQNKLPLNQYNRICTSSCFAQLTTMRRCHVQAQLFRCFMLRENGTTLRFTIREFAIISGLNCSDNGADFYFDTDQPNRIIAEYFPRNSLVTKARLAEAFKAKVWSDNKEDAYKFGILYYIHEFIMSAKSTTTTIDRLDFDLVETGRFMDYSWGRKTFNELSKSINNKIKPTGHYYRIQGFPLPMQVWFYECCSYVDDKIAVKVSSHIPRIIIWVTKNDHPQFDYFMKTIFKDTDNPIKFRNIERTAMEIKKPPTFSIDRPINFSGPAN</sequence>
<keyword evidence="1" id="KW-0812">Transmembrane</keyword>
<accession>A0A3Q7I1D7</accession>
<proteinExistence type="predicted"/>
<dbReference type="PaxDb" id="4081-Solyc09g056500.1.1"/>
<dbReference type="InParanoid" id="A0A3Q7I1D7"/>
<keyword evidence="1" id="KW-0472">Membrane</keyword>
<name>A0A3Q7I1D7_SOLLC</name>
<keyword evidence="1" id="KW-1133">Transmembrane helix</keyword>
<organism evidence="3">
    <name type="scientific">Solanum lycopersicum</name>
    <name type="common">Tomato</name>
    <name type="synonym">Lycopersicon esculentum</name>
    <dbReference type="NCBI Taxonomy" id="4081"/>
    <lineage>
        <taxon>Eukaryota</taxon>
        <taxon>Viridiplantae</taxon>
        <taxon>Streptophyta</taxon>
        <taxon>Embryophyta</taxon>
        <taxon>Tracheophyta</taxon>
        <taxon>Spermatophyta</taxon>
        <taxon>Magnoliopsida</taxon>
        <taxon>eudicotyledons</taxon>
        <taxon>Gunneridae</taxon>
        <taxon>Pentapetalae</taxon>
        <taxon>asterids</taxon>
        <taxon>lamiids</taxon>
        <taxon>Solanales</taxon>
        <taxon>Solanaceae</taxon>
        <taxon>Solanoideae</taxon>
        <taxon>Solaneae</taxon>
        <taxon>Solanum</taxon>
        <taxon>Solanum subgen. Lycopersicon</taxon>
    </lineage>
</organism>
<reference evidence="3" key="2">
    <citation type="submission" date="2019-01" db="UniProtKB">
        <authorList>
            <consortium name="EnsemblPlants"/>
        </authorList>
    </citation>
    <scope>IDENTIFICATION</scope>
    <source>
        <strain evidence="3">cv. Heinz 1706</strain>
    </source>
</reference>
<dbReference type="Proteomes" id="UP000004994">
    <property type="component" value="Chromosome 9"/>
</dbReference>
<evidence type="ECO:0000313" key="4">
    <source>
        <dbReference type="Proteomes" id="UP000004994"/>
    </source>
</evidence>
<feature type="domain" description="DUF1985" evidence="2">
    <location>
        <begin position="107"/>
        <end position="231"/>
    </location>
</feature>
<reference evidence="3" key="1">
    <citation type="journal article" date="2012" name="Nature">
        <title>The tomato genome sequence provides insights into fleshy fruit evolution.</title>
        <authorList>
            <consortium name="Tomato Genome Consortium"/>
        </authorList>
    </citation>
    <scope>NUCLEOTIDE SEQUENCE [LARGE SCALE GENOMIC DNA]</scope>
    <source>
        <strain evidence="3">cv. Heinz 1706</strain>
    </source>
</reference>
<dbReference type="Pfam" id="PF09331">
    <property type="entry name" value="DUF1985"/>
    <property type="match status" value="1"/>
</dbReference>